<gene>
    <name evidence="1" type="ORF">TPAS_701</name>
</gene>
<dbReference type="OrthoDB" id="2053303at2"/>
<name>A0A1W1IDG1_9LACT</name>
<dbReference type="AlphaFoldDB" id="A0A1W1IDG1"/>
<proteinExistence type="predicted"/>
<protein>
    <submittedName>
        <fullName evidence="1">Putative sensory transduction regulator ybjn</fullName>
    </submittedName>
</protein>
<dbReference type="RefSeq" id="WP_086941909.1">
    <property type="nucleotide sequence ID" value="NZ_FONM01000028.1"/>
</dbReference>
<accession>A0A1W1IDG1</accession>
<organism evidence="1 2">
    <name type="scientific">Trichococcus pasteurii</name>
    <dbReference type="NCBI Taxonomy" id="43064"/>
    <lineage>
        <taxon>Bacteria</taxon>
        <taxon>Bacillati</taxon>
        <taxon>Bacillota</taxon>
        <taxon>Bacilli</taxon>
        <taxon>Lactobacillales</taxon>
        <taxon>Carnobacteriaceae</taxon>
        <taxon>Trichococcus</taxon>
    </lineage>
</organism>
<evidence type="ECO:0000313" key="1">
    <source>
        <dbReference type="EMBL" id="SLM51026.1"/>
    </source>
</evidence>
<evidence type="ECO:0000313" key="2">
    <source>
        <dbReference type="Proteomes" id="UP000195985"/>
    </source>
</evidence>
<keyword evidence="2" id="KW-1185">Reference proteome</keyword>
<reference evidence="2" key="1">
    <citation type="submission" date="2016-04" db="EMBL/GenBank/DDBJ databases">
        <authorList>
            <person name="Strepis N."/>
        </authorList>
    </citation>
    <scope>NUCLEOTIDE SEQUENCE [LARGE SCALE GENOMIC DNA]</scope>
</reference>
<sequence length="139" mass="16125">MLTNNAQQFKSFLLERNMDLNFIDDNGESVIEIREMLKCGAKIRLVTVFDKDDTNVKIYGFDYIQGINPVKKNYIYEALNNLNSNYTFTKYYLDGDSIIIQGNLYFLDTFSNEATMQMMLGVMDCANSEYPALMKLNWS</sequence>
<dbReference type="EMBL" id="FWEY01000002">
    <property type="protein sequence ID" value="SLM51026.1"/>
    <property type="molecule type" value="Genomic_DNA"/>
</dbReference>
<dbReference type="Proteomes" id="UP000195985">
    <property type="component" value="Unassembled WGS sequence"/>
</dbReference>
<dbReference type="STRING" id="43064.SAMN04488086_12819"/>